<keyword evidence="1" id="KW-0472">Membrane</keyword>
<dbReference type="Proteomes" id="UP000245390">
    <property type="component" value="Unassembled WGS sequence"/>
</dbReference>
<dbReference type="RefSeq" id="WP_109757138.1">
    <property type="nucleotide sequence ID" value="NZ_CP034588.1"/>
</dbReference>
<accession>A0A316GC88</accession>
<keyword evidence="3" id="KW-1185">Reference proteome</keyword>
<protein>
    <submittedName>
        <fullName evidence="2">Uncharacterized protein</fullName>
    </submittedName>
</protein>
<dbReference type="KEGG" id="salo:EF888_01550"/>
<evidence type="ECO:0000313" key="3">
    <source>
        <dbReference type="Proteomes" id="UP000245390"/>
    </source>
</evidence>
<keyword evidence="1" id="KW-1133">Transmembrane helix</keyword>
<reference evidence="2 3" key="1">
    <citation type="submission" date="2018-05" db="EMBL/GenBank/DDBJ databases">
        <title>Genomic Encyclopedia of Type Strains, Phase IV (KMG-IV): sequencing the most valuable type-strain genomes for metagenomic binning, comparative biology and taxonomic classification.</title>
        <authorList>
            <person name="Goeker M."/>
        </authorList>
    </citation>
    <scope>NUCLEOTIDE SEQUENCE [LARGE SCALE GENOMIC DNA]</scope>
    <source>
        <strain evidence="2 3">DSM 103371</strain>
    </source>
</reference>
<organism evidence="2 3">
    <name type="scientific">Silicimonas algicola</name>
    <dbReference type="NCBI Taxonomy" id="1826607"/>
    <lineage>
        <taxon>Bacteria</taxon>
        <taxon>Pseudomonadati</taxon>
        <taxon>Pseudomonadota</taxon>
        <taxon>Alphaproteobacteria</taxon>
        <taxon>Rhodobacterales</taxon>
        <taxon>Paracoccaceae</taxon>
    </lineage>
</organism>
<proteinExistence type="predicted"/>
<feature type="transmembrane region" description="Helical" evidence="1">
    <location>
        <begin position="31"/>
        <end position="56"/>
    </location>
</feature>
<sequence length="73" mass="7290">MNDMMVGLVLAGMLIGAMAAAVWIGTGGSLLLAFALYGIVAALFVVIGAGAAYLAAARRGLASVAYTLGRTSR</sequence>
<dbReference type="EMBL" id="QGGV01000001">
    <property type="protein sequence ID" value="PWK58213.1"/>
    <property type="molecule type" value="Genomic_DNA"/>
</dbReference>
<gene>
    <name evidence="2" type="ORF">C8D95_10118</name>
</gene>
<name>A0A316GC88_9RHOB</name>
<keyword evidence="1" id="KW-0812">Transmembrane</keyword>
<comment type="caution">
    <text evidence="2">The sequence shown here is derived from an EMBL/GenBank/DDBJ whole genome shotgun (WGS) entry which is preliminary data.</text>
</comment>
<dbReference type="AlphaFoldDB" id="A0A316GC88"/>
<evidence type="ECO:0000313" key="2">
    <source>
        <dbReference type="EMBL" id="PWK58213.1"/>
    </source>
</evidence>
<evidence type="ECO:0000256" key="1">
    <source>
        <dbReference type="SAM" id="Phobius"/>
    </source>
</evidence>